<organism evidence="1 2">
    <name type="scientific">Diphasiastrum complanatum</name>
    <name type="common">Issler's clubmoss</name>
    <name type="synonym">Lycopodium complanatum</name>
    <dbReference type="NCBI Taxonomy" id="34168"/>
    <lineage>
        <taxon>Eukaryota</taxon>
        <taxon>Viridiplantae</taxon>
        <taxon>Streptophyta</taxon>
        <taxon>Embryophyta</taxon>
        <taxon>Tracheophyta</taxon>
        <taxon>Lycopodiopsida</taxon>
        <taxon>Lycopodiales</taxon>
        <taxon>Lycopodiaceae</taxon>
        <taxon>Lycopodioideae</taxon>
        <taxon>Diphasiastrum</taxon>
    </lineage>
</organism>
<sequence length="1123" mass="126988">MCSSNFAVAKANDYPESGMGSTQAFMKMRGPTNMDESIQEFFLQNELSKVSINSSGQGHVLPQVIESVEECQGMRDEDGSYYVKGSVVPLLGGTVWEGSSRPTQEYTRDTVMNDATRLAAAPNAPIASRQRTAEKVRQSIDSVEMRFLRVSVQENSSSKNYQEAQSGLRNKEHHASKQPTSSKEELFAAREQRKGNQMTYCCVPSADLMVVFSSVPWAGPKHVRVSTVSPKTTNFIPELMADSPLPLVGYESPLSGFRRHHSRLSFSAELESSMVSSSPSYAVNPFQPLCNFEHRGKCNDEDCPWQHRNEQASFRKALSQNLRWKDYVTQVPTYKIGNYVMGDDMDALTSVRYMIQRCYKHETSRTHLFSISTQRSFPLDMPCLLEPLKSPALWGSKYSGAFDTPSRRHSGDDFERRAYAEHVLREPGDVEAWLDVALNIMEYDLHKLDSNSEKNALFVLSRALEANPTSVSLWVVYLHTYYWHQKSLGKDDMFDHAVQQNRGSYELWLLYIHSRFHLRQRLDSFELAIIAICNVPQEIEFKSSLRSSQILDLVLQMFHCMCVSEQTQDAFSWVDDLCLDASASSDSDMVIPRRACTIAVLKALHPQDACILWVCCAYLLVCYQLPCDVIRRLGYKQHLLYGLNWMDQRGKSEVSDNNALRLFQIATSNGIGHLDSNSSSSIDENILLARQSLVVNYVQYMAVVKGPEQAAMLGQQFMSQFPRCVELVVLCARIKQQHSDVDAALSVFEEALLRWPINLPGSLRLWNQYAGHALEWKGKESASLVLCKCAYYTKGDRRFDNSKRATRLCVSSNGVVETFKELAPHFDVEVTRGALQSKCHRVRTSGVHEAISVQETAFALLNLALFEALHENFEEAEIVVEKVIDLSLDEEFMHCWREFLALKFLISLNHTGPGGPTPLYETLIHLFDRCYLCAQLLPKPNLLSKQFLESFKKRRVRCFFENLLGAPPLDSSLFNSILETYFGPELLPREQYSFSDSVDFYGGLLEFIPSNVELALAFCRAAFHNCSSKEHPSSVAFAFWAASMLTYSLFHSYPLAPEVHWVKAGVFLEDLGVKDAVQQFYNCALLSYPFSSALWRSFIAFSSRCGDRAAAVQAANDRGLVLD</sequence>
<protein>
    <submittedName>
        <fullName evidence="1">Uncharacterized protein</fullName>
    </submittedName>
</protein>
<comment type="caution">
    <text evidence="1">The sequence shown here is derived from an EMBL/GenBank/DDBJ whole genome shotgun (WGS) entry which is preliminary data.</text>
</comment>
<proteinExistence type="predicted"/>
<evidence type="ECO:0000313" key="1">
    <source>
        <dbReference type="EMBL" id="KAJ7513677.1"/>
    </source>
</evidence>
<dbReference type="EMBL" id="CM055114">
    <property type="protein sequence ID" value="KAJ7513677.1"/>
    <property type="molecule type" value="Genomic_DNA"/>
</dbReference>
<accession>A0ACC2A979</accession>
<name>A0ACC2A979_DIPCM</name>
<dbReference type="Proteomes" id="UP001162992">
    <property type="component" value="Chromosome 23"/>
</dbReference>
<gene>
    <name evidence="1" type="ORF">O6H91_23G010300</name>
</gene>
<evidence type="ECO:0000313" key="2">
    <source>
        <dbReference type="Proteomes" id="UP001162992"/>
    </source>
</evidence>
<keyword evidence="2" id="KW-1185">Reference proteome</keyword>
<reference evidence="2" key="1">
    <citation type="journal article" date="2024" name="Proc. Natl. Acad. Sci. U.S.A.">
        <title>Extraordinary preservation of gene collinearity over three hundred million years revealed in homosporous lycophytes.</title>
        <authorList>
            <person name="Li C."/>
            <person name="Wickell D."/>
            <person name="Kuo L.Y."/>
            <person name="Chen X."/>
            <person name="Nie B."/>
            <person name="Liao X."/>
            <person name="Peng D."/>
            <person name="Ji J."/>
            <person name="Jenkins J."/>
            <person name="Williams M."/>
            <person name="Shu S."/>
            <person name="Plott C."/>
            <person name="Barry K."/>
            <person name="Rajasekar S."/>
            <person name="Grimwood J."/>
            <person name="Han X."/>
            <person name="Sun S."/>
            <person name="Hou Z."/>
            <person name="He W."/>
            <person name="Dai G."/>
            <person name="Sun C."/>
            <person name="Schmutz J."/>
            <person name="Leebens-Mack J.H."/>
            <person name="Li F.W."/>
            <person name="Wang L."/>
        </authorList>
    </citation>
    <scope>NUCLEOTIDE SEQUENCE [LARGE SCALE GENOMIC DNA]</scope>
    <source>
        <strain evidence="2">cv. PW_Plant_1</strain>
    </source>
</reference>